<protein>
    <submittedName>
        <fullName evidence="2">EpsG family protein</fullName>
    </submittedName>
</protein>
<feature type="transmembrane region" description="Helical" evidence="1">
    <location>
        <begin position="126"/>
        <end position="142"/>
    </location>
</feature>
<dbReference type="EMBL" id="JBHLZF010000001">
    <property type="protein sequence ID" value="MFB9896881.1"/>
    <property type="molecule type" value="Genomic_DNA"/>
</dbReference>
<feature type="transmembrane region" description="Helical" evidence="1">
    <location>
        <begin position="30"/>
        <end position="50"/>
    </location>
</feature>
<dbReference type="InterPro" id="IPR049458">
    <property type="entry name" value="EpsG-like"/>
</dbReference>
<accession>A0ABV5ZHN6</accession>
<dbReference type="Pfam" id="PF14897">
    <property type="entry name" value="EpsG"/>
    <property type="match status" value="1"/>
</dbReference>
<feature type="transmembrane region" description="Helical" evidence="1">
    <location>
        <begin position="206"/>
        <end position="227"/>
    </location>
</feature>
<name>A0ABV5ZHN6_9BACT</name>
<keyword evidence="1" id="KW-0812">Transmembrane</keyword>
<evidence type="ECO:0000313" key="2">
    <source>
        <dbReference type="EMBL" id="MFB9896881.1"/>
    </source>
</evidence>
<feature type="transmembrane region" description="Helical" evidence="1">
    <location>
        <begin position="271"/>
        <end position="293"/>
    </location>
</feature>
<feature type="transmembrane region" description="Helical" evidence="1">
    <location>
        <begin position="102"/>
        <end position="120"/>
    </location>
</feature>
<keyword evidence="1" id="KW-0472">Membrane</keyword>
<evidence type="ECO:0000256" key="1">
    <source>
        <dbReference type="SAM" id="Phobius"/>
    </source>
</evidence>
<feature type="transmembrane region" description="Helical" evidence="1">
    <location>
        <begin position="247"/>
        <end position="264"/>
    </location>
</feature>
<feature type="transmembrane region" description="Helical" evidence="1">
    <location>
        <begin position="328"/>
        <end position="348"/>
    </location>
</feature>
<proteinExistence type="predicted"/>
<feature type="transmembrane region" description="Helical" evidence="1">
    <location>
        <begin position="299"/>
        <end position="316"/>
    </location>
</feature>
<feature type="transmembrane region" description="Helical" evidence="1">
    <location>
        <begin position="170"/>
        <end position="194"/>
    </location>
</feature>
<keyword evidence="1" id="KW-1133">Transmembrane helix</keyword>
<gene>
    <name evidence="2" type="ORF">ACFFK8_03390</name>
</gene>
<organism evidence="2 3">
    <name type="scientific">Hallella seregens ATCC 51272</name>
    <dbReference type="NCBI Taxonomy" id="1336250"/>
    <lineage>
        <taxon>Bacteria</taxon>
        <taxon>Pseudomonadati</taxon>
        <taxon>Bacteroidota</taxon>
        <taxon>Bacteroidia</taxon>
        <taxon>Bacteroidales</taxon>
        <taxon>Prevotellaceae</taxon>
        <taxon>Hallella</taxon>
    </lineage>
</organism>
<comment type="caution">
    <text evidence="2">The sequence shown here is derived from an EMBL/GenBank/DDBJ whole genome shotgun (WGS) entry which is preliminary data.</text>
</comment>
<dbReference type="Proteomes" id="UP001589688">
    <property type="component" value="Unassembled WGS sequence"/>
</dbReference>
<reference evidence="2 3" key="1">
    <citation type="submission" date="2024-09" db="EMBL/GenBank/DDBJ databases">
        <authorList>
            <person name="Sun Q."/>
            <person name="Mori K."/>
        </authorList>
    </citation>
    <scope>NUCLEOTIDE SEQUENCE [LARGE SCALE GENOMIC DNA]</scope>
    <source>
        <strain evidence="2 3">ATCC 51272</strain>
    </source>
</reference>
<dbReference type="RefSeq" id="WP_027951834.1">
    <property type="nucleotide sequence ID" value="NZ_JADU01000008.1"/>
</dbReference>
<sequence>MLIYIVALAAIMYIMQTTSPLRQQEHLWPLALWVFAITLICGLGDMLGGYDRYIYAEIFDGTADDRARGIPLFSTAAFIYAEKEQGYALYNYLLTYVTSNRYIFILVTTLVVYLFLFRHITRYSRYPIMAFFLLFCIYYFFTFTYLRQVLALCIAWFAIPYAIQRRPIPFFAIIILAMLFHNSALLFSGIYFIASHRFSRKQILTVIIWSLILGLTPLSTFLFSTIGGAVNEEKANLSASGANTTRYAYIIEAAFFLYFILKRYDTIGRNWLSLCMMNIALAFVFILCFFVRFLDGGRMSWYFLIGVVCTMAEIMAKDKRKGYIRKSITFVAILLYLRVLWGWGIQLWPYKTFLTNGVRTGDAIWERYEYDHHYDDDKLYRPVFGPMKKDKLIDKY</sequence>
<keyword evidence="3" id="KW-1185">Reference proteome</keyword>
<evidence type="ECO:0000313" key="3">
    <source>
        <dbReference type="Proteomes" id="UP001589688"/>
    </source>
</evidence>